<comment type="function">
    <text evidence="4">Sulfurates the molybdenum cofactor. Sulfation of molybdenum is essential for xanthine dehydrogenase (XDH) and aldehyde oxidase (ADO) enzymes in which molybdenum cofactor is liganded by 1 oxygen and 1 sulfur atom in active form.</text>
</comment>
<keyword evidence="2 4" id="KW-0663">Pyridoxal phosphate</keyword>
<evidence type="ECO:0000313" key="6">
    <source>
        <dbReference type="EMBL" id="KMM68870.1"/>
    </source>
</evidence>
<evidence type="ECO:0000313" key="7">
    <source>
        <dbReference type="Proteomes" id="UP000054567"/>
    </source>
</evidence>
<dbReference type="Gene3D" id="3.40.640.10">
    <property type="entry name" value="Type I PLP-dependent aspartate aminotransferase-like (Major domain)"/>
    <property type="match status" value="1"/>
</dbReference>
<proteinExistence type="inferred from homology"/>
<comment type="similarity">
    <text evidence="4">Belongs to the class-V pyridoxal-phosphate-dependent aminotransferase family. MOCOS subfamily.</text>
</comment>
<feature type="active site" evidence="4">
    <location>
        <position position="457"/>
    </location>
</feature>
<reference evidence="7" key="3">
    <citation type="journal article" date="2010" name="Genome Res.">
        <title>Population genomic sequencing of Coccidioides fungi reveals recent hybridization and transposon control.</title>
        <authorList>
            <person name="Neafsey D.E."/>
            <person name="Barker B.M."/>
            <person name="Sharpton T.J."/>
            <person name="Stajich J.E."/>
            <person name="Park D.J."/>
            <person name="Whiston E."/>
            <person name="Hung C.-Y."/>
            <person name="McMahan C."/>
            <person name="White J."/>
            <person name="Sykes S."/>
            <person name="Heiman D."/>
            <person name="Young S."/>
            <person name="Zeng Q."/>
            <person name="Abouelleil A."/>
            <person name="Aftuck L."/>
            <person name="Bessette D."/>
            <person name="Brown A."/>
            <person name="FitzGerald M."/>
            <person name="Lui A."/>
            <person name="Macdonald J.P."/>
            <person name="Priest M."/>
            <person name="Orbach M.J."/>
            <person name="Galgiani J.N."/>
            <person name="Kirkland T.N."/>
            <person name="Cole G.T."/>
            <person name="Birren B.W."/>
            <person name="Henn M.R."/>
            <person name="Taylor J.W."/>
            <person name="Rounsley S.D."/>
        </authorList>
    </citation>
    <scope>NUCLEOTIDE SEQUENCE [LARGE SCALE GENOMIC DNA]</scope>
    <source>
        <strain evidence="7">RMSCC 3488</strain>
    </source>
</reference>
<comment type="catalytic activity">
    <reaction evidence="4">
        <text>Mo-molybdopterin + L-cysteine + AH2 = thio-Mo-molybdopterin + L-alanine + A + H2O</text>
        <dbReference type="Rhea" id="RHEA:42636"/>
        <dbReference type="ChEBI" id="CHEBI:13193"/>
        <dbReference type="ChEBI" id="CHEBI:15377"/>
        <dbReference type="ChEBI" id="CHEBI:17499"/>
        <dbReference type="ChEBI" id="CHEBI:35235"/>
        <dbReference type="ChEBI" id="CHEBI:57972"/>
        <dbReference type="ChEBI" id="CHEBI:71302"/>
        <dbReference type="ChEBI" id="CHEBI:82685"/>
        <dbReference type="EC" id="2.8.1.9"/>
    </reaction>
</comment>
<evidence type="ECO:0000256" key="2">
    <source>
        <dbReference type="ARBA" id="ARBA00022898"/>
    </source>
</evidence>
<keyword evidence="3 4" id="KW-0501">Molybdenum cofactor biosynthesis</keyword>
<dbReference type="Gene3D" id="3.90.1150.10">
    <property type="entry name" value="Aspartate Aminotransferase, domain 1"/>
    <property type="match status" value="1"/>
</dbReference>
<dbReference type="SUPFAM" id="SSF53383">
    <property type="entry name" value="PLP-dependent transferases"/>
    <property type="match status" value="1"/>
</dbReference>
<dbReference type="InterPro" id="IPR000192">
    <property type="entry name" value="Aminotrans_V_dom"/>
</dbReference>
<dbReference type="GO" id="GO:0030151">
    <property type="term" value="F:molybdenum ion binding"/>
    <property type="evidence" value="ECO:0007669"/>
    <property type="project" value="UniProtKB-UniRule"/>
</dbReference>
<dbReference type="PANTHER" id="PTHR14237">
    <property type="entry name" value="MOLYBDOPTERIN COFACTOR SULFURASE MOSC"/>
    <property type="match status" value="1"/>
</dbReference>
<dbReference type="SUPFAM" id="SSF141673">
    <property type="entry name" value="MOSC N-terminal domain-like"/>
    <property type="match status" value="1"/>
</dbReference>
<evidence type="ECO:0000259" key="5">
    <source>
        <dbReference type="PROSITE" id="PS51340"/>
    </source>
</evidence>
<dbReference type="OrthoDB" id="10264306at2759"/>
<reference evidence="6 7" key="1">
    <citation type="submission" date="2007-06" db="EMBL/GenBank/DDBJ databases">
        <title>The Genome Sequence of Coccidioides posadasii RMSCC_3488.</title>
        <authorList>
            <consortium name="Coccidioides Genome Resources Consortium"/>
            <consortium name="The Broad Institute Genome Sequencing Platform"/>
            <person name="Henn M.R."/>
            <person name="Sykes S."/>
            <person name="Young S."/>
            <person name="Jaffe D."/>
            <person name="Berlin A."/>
            <person name="Alvarez P."/>
            <person name="Butler J."/>
            <person name="Gnerre S."/>
            <person name="Grabherr M."/>
            <person name="Mauceli E."/>
            <person name="Brockman W."/>
            <person name="Kodira C."/>
            <person name="Alvarado L."/>
            <person name="Zeng Q."/>
            <person name="Crawford M."/>
            <person name="Antoine C."/>
            <person name="Devon K."/>
            <person name="Galgiani J."/>
            <person name="Orsborn K."/>
            <person name="Lewis M.L."/>
            <person name="Nusbaum C."/>
            <person name="Galagan J."/>
            <person name="Birren B."/>
        </authorList>
    </citation>
    <scope>NUCLEOTIDE SEQUENCE [LARGE SCALE GENOMIC DNA]</scope>
    <source>
        <strain evidence="6 7">RMSCC 3488</strain>
    </source>
</reference>
<dbReference type="PROSITE" id="PS51340">
    <property type="entry name" value="MOSC"/>
    <property type="match status" value="1"/>
</dbReference>
<feature type="modified residue" description="N6-(pyridoxal phosphate)lysine" evidence="4">
    <location>
        <position position="293"/>
    </location>
</feature>
<dbReference type="GO" id="GO:0006777">
    <property type="term" value="P:Mo-molybdopterin cofactor biosynthetic process"/>
    <property type="evidence" value="ECO:0007669"/>
    <property type="project" value="UniProtKB-UniRule"/>
</dbReference>
<dbReference type="PANTHER" id="PTHR14237:SF80">
    <property type="entry name" value="MOLYBDENUM COFACTOR SULFURASE"/>
    <property type="match status" value="1"/>
</dbReference>
<dbReference type="InterPro" id="IPR015422">
    <property type="entry name" value="PyrdxlP-dep_Trfase_small"/>
</dbReference>
<dbReference type="HAMAP" id="MF_03050">
    <property type="entry name" value="MOCOS"/>
    <property type="match status" value="1"/>
</dbReference>
<gene>
    <name evidence="4" type="primary">hxB</name>
    <name evidence="6" type="ORF">CPAG_05194</name>
</gene>
<dbReference type="Pfam" id="PF00266">
    <property type="entry name" value="Aminotran_5"/>
    <property type="match status" value="1"/>
</dbReference>
<feature type="domain" description="MOSC" evidence="5">
    <location>
        <begin position="698"/>
        <end position="882"/>
    </location>
</feature>
<dbReference type="Proteomes" id="UP000054567">
    <property type="component" value="Unassembled WGS sequence"/>
</dbReference>
<evidence type="ECO:0000256" key="4">
    <source>
        <dbReference type="HAMAP-Rule" id="MF_03050"/>
    </source>
</evidence>
<evidence type="ECO:0000256" key="3">
    <source>
        <dbReference type="ARBA" id="ARBA00023150"/>
    </source>
</evidence>
<dbReference type="InterPro" id="IPR015421">
    <property type="entry name" value="PyrdxlP-dep_Trfase_major"/>
</dbReference>
<dbReference type="VEuPathDB" id="FungiDB:CPAG_05194"/>
<dbReference type="Pfam" id="PF03473">
    <property type="entry name" value="MOSC"/>
    <property type="match status" value="1"/>
</dbReference>
<evidence type="ECO:0000256" key="1">
    <source>
        <dbReference type="ARBA" id="ARBA00022679"/>
    </source>
</evidence>
<dbReference type="InterPro" id="IPR005303">
    <property type="entry name" value="MOCOS_middle"/>
</dbReference>
<dbReference type="InterPro" id="IPR028886">
    <property type="entry name" value="MoCo_sulfurase"/>
</dbReference>
<accession>A0A0J6FHL4</accession>
<dbReference type="AlphaFoldDB" id="A0A0J6FHL4"/>
<name>A0A0J6FHL4_COCPO</name>
<dbReference type="EMBL" id="DS268111">
    <property type="protein sequence ID" value="KMM68870.1"/>
    <property type="molecule type" value="Genomic_DNA"/>
</dbReference>
<keyword evidence="1 4" id="KW-0808">Transferase</keyword>
<sequence length="887" mass="98947">MEGFVVLLGIFLLWLGKMSLSTLLRISRLRKERHDASFLKTSEKSSSKQKTVDAGAVDGESAENLYPENVETIRSREFPLLKSTTYLDHGGATLYAKSLIDDFSREMTSHIFGNPHSASSSSQLSTQRVDDARLRLLQFFNASPDDFDIVFVANATAGIKLVTEALRDYDQRGFWYGYHLDSHTSLVGPRNVATRGSRCFLDSNGVQEWIDGLGASPSGQEEKPYPKLFAYPAQSNMTGSRLGLEWCKSIRAKTGEKQNVFTLYDAAAHVSSSPLDLSDSDSAPDFTVLSLYKIFGFPDIGVLIVRKAARHTFEKRTYFGGGTVGMVITLGEEWHAKRNDAVHDGLEDGTLPFHSIVAVHSALDVHKRLYGSMRNVSWHTAALAKNLYCRLEGLRHSNGEKVCEIYKSSYSTYGDPATQGPVVAFNLKDSRGSWVGSSDVEKLAAVKDIHIRSGGLCNPGGIASYLHFNPEEMKRNYTSGLRCGDETDLMGEKPSGAIRVSLGAMSSMRDIDTFVDFISDFYVEKETRTSLPEAPVPSTPLNPEFYIEQIYVYPIKSCGALVIPEGEQWEVKPEGLAWDREWCLIHLGTNTALNQKKYPRMALIRPIIDFKKGFLRITCGTTESEDWNSIEIPLFPDDTKGQTAIQMQQNAKAATVCGDTVTVRVYSTPTVTAFFSDFLSTPCTLARLPPQSTMRYYKPRLPATETNKRSSILSTTFSKLRPSLHRNPILLSNESPMLLVSRSSVNRLNEEIKTRQHNAKTVPCNVFRANIIVSEDLSPSRMDRRTGDNESLTEHPYIEDHWSGFRIGNWKFDVLSSCQRCQMVCIDQDTGVRSEEPYSTLAKTRKINGKVYFGRHICLANASSGRQGLCPTVKVGDRVEPFYGRFG</sequence>
<dbReference type="GO" id="GO:0030170">
    <property type="term" value="F:pyridoxal phosphate binding"/>
    <property type="evidence" value="ECO:0007669"/>
    <property type="project" value="UniProtKB-UniRule"/>
</dbReference>
<protein>
    <recommendedName>
        <fullName evidence="4">Molybdenum cofactor sulfurase</fullName>
        <shortName evidence="4">MCS</shortName>
        <shortName evidence="4">MOS</shortName>
        <shortName evidence="4">MoCo sulfurase</shortName>
        <ecNumber evidence="4">2.8.1.9</ecNumber>
    </recommendedName>
    <alternativeName>
        <fullName evidence="4">Molybdenum cofactor sulfurtransferase</fullName>
    </alternativeName>
</protein>
<dbReference type="GO" id="GO:0016829">
    <property type="term" value="F:lyase activity"/>
    <property type="evidence" value="ECO:0007669"/>
    <property type="project" value="UniProtKB-UniRule"/>
</dbReference>
<dbReference type="Pfam" id="PF03476">
    <property type="entry name" value="MOSC_N"/>
    <property type="match status" value="1"/>
</dbReference>
<dbReference type="InterPro" id="IPR015424">
    <property type="entry name" value="PyrdxlP-dep_Trfase"/>
</dbReference>
<dbReference type="InterPro" id="IPR005302">
    <property type="entry name" value="MoCF_Sase_C"/>
</dbReference>
<dbReference type="EC" id="2.8.1.9" evidence="4"/>
<organism evidence="6 7">
    <name type="scientific">Coccidioides posadasii RMSCC 3488</name>
    <dbReference type="NCBI Taxonomy" id="454284"/>
    <lineage>
        <taxon>Eukaryota</taxon>
        <taxon>Fungi</taxon>
        <taxon>Dikarya</taxon>
        <taxon>Ascomycota</taxon>
        <taxon>Pezizomycotina</taxon>
        <taxon>Eurotiomycetes</taxon>
        <taxon>Eurotiomycetidae</taxon>
        <taxon>Onygenales</taxon>
        <taxon>Onygenaceae</taxon>
        <taxon>Coccidioides</taxon>
    </lineage>
</organism>
<comment type="cofactor">
    <cofactor evidence="4">
        <name>pyridoxal 5'-phosphate</name>
        <dbReference type="ChEBI" id="CHEBI:597326"/>
    </cofactor>
</comment>
<reference evidence="7" key="2">
    <citation type="journal article" date="2009" name="Genome Res.">
        <title>Comparative genomic analyses of the human fungal pathogens Coccidioides and their relatives.</title>
        <authorList>
            <person name="Sharpton T.J."/>
            <person name="Stajich J.E."/>
            <person name="Rounsley S.D."/>
            <person name="Gardner M.J."/>
            <person name="Wortman J.R."/>
            <person name="Jordar V.S."/>
            <person name="Maiti R."/>
            <person name="Kodira C.D."/>
            <person name="Neafsey D.E."/>
            <person name="Zeng Q."/>
            <person name="Hung C.-Y."/>
            <person name="McMahan C."/>
            <person name="Muszewska A."/>
            <person name="Grynberg M."/>
            <person name="Mandel M.A."/>
            <person name="Kellner E.M."/>
            <person name="Barker B.M."/>
            <person name="Galgiani J.N."/>
            <person name="Orbach M.J."/>
            <person name="Kirkland T.N."/>
            <person name="Cole G.T."/>
            <person name="Henn M.R."/>
            <person name="Birren B.W."/>
            <person name="Taylor J.W."/>
        </authorList>
    </citation>
    <scope>NUCLEOTIDE SEQUENCE [LARGE SCALE GENOMIC DNA]</scope>
    <source>
        <strain evidence="7">RMSCC 3488</strain>
    </source>
</reference>
<dbReference type="GO" id="GO:0008265">
    <property type="term" value="F:molybdenum cofactor sulfurtransferase activity"/>
    <property type="evidence" value="ECO:0007669"/>
    <property type="project" value="UniProtKB-UniRule"/>
</dbReference>